<dbReference type="Pfam" id="PF00225">
    <property type="entry name" value="Kinesin"/>
    <property type="match status" value="1"/>
</dbReference>
<feature type="coiled-coil region" evidence="8">
    <location>
        <begin position="281"/>
        <end position="308"/>
    </location>
</feature>
<accession>A0A0M0J521</accession>
<evidence type="ECO:0000256" key="5">
    <source>
        <dbReference type="ARBA" id="ARBA00023054"/>
    </source>
</evidence>
<comment type="caution">
    <text evidence="10">The sequence shown here is derived from an EMBL/GenBank/DDBJ whole genome shotgun (WGS) entry which is preliminary data.</text>
</comment>
<keyword evidence="11" id="KW-1185">Reference proteome</keyword>
<dbReference type="PRINTS" id="PR00380">
    <property type="entry name" value="KINESINHEAVY"/>
</dbReference>
<evidence type="ECO:0000256" key="3">
    <source>
        <dbReference type="ARBA" id="ARBA00022741"/>
    </source>
</evidence>
<evidence type="ECO:0000256" key="1">
    <source>
        <dbReference type="ARBA" id="ARBA00004496"/>
    </source>
</evidence>
<reference evidence="11" key="1">
    <citation type="journal article" date="2015" name="PLoS Genet.">
        <title>Genome Sequence and Transcriptome Analyses of Chrysochromulina tobin: Metabolic Tools for Enhanced Algal Fitness in the Prominent Order Prymnesiales (Haptophyceae).</title>
        <authorList>
            <person name="Hovde B.T."/>
            <person name="Deodato C.R."/>
            <person name="Hunsperger H.M."/>
            <person name="Ryken S.A."/>
            <person name="Yost W."/>
            <person name="Jha R.K."/>
            <person name="Patterson J."/>
            <person name="Monnat R.J. Jr."/>
            <person name="Barlow S.B."/>
            <person name="Starkenburg S.R."/>
            <person name="Cattolico R.A."/>
        </authorList>
    </citation>
    <scope>NUCLEOTIDE SEQUENCE</scope>
    <source>
        <strain evidence="11">CCMP291</strain>
    </source>
</reference>
<keyword evidence="7" id="KW-0493">Microtubule</keyword>
<dbReference type="CDD" id="cd00106">
    <property type="entry name" value="KISc"/>
    <property type="match status" value="1"/>
</dbReference>
<feature type="domain" description="Kinesin motor" evidence="9">
    <location>
        <begin position="1"/>
        <end position="266"/>
    </location>
</feature>
<dbReference type="AlphaFoldDB" id="A0A0M0J521"/>
<dbReference type="GO" id="GO:0051231">
    <property type="term" value="P:spindle elongation"/>
    <property type="evidence" value="ECO:0007669"/>
    <property type="project" value="TreeGrafter"/>
</dbReference>
<dbReference type="InterPro" id="IPR027640">
    <property type="entry name" value="Kinesin-like_fam"/>
</dbReference>
<dbReference type="Proteomes" id="UP000037460">
    <property type="component" value="Unassembled WGS sequence"/>
</dbReference>
<evidence type="ECO:0000256" key="6">
    <source>
        <dbReference type="PROSITE-ProRule" id="PRU00283"/>
    </source>
</evidence>
<organism evidence="10 11">
    <name type="scientific">Chrysochromulina tobinii</name>
    <dbReference type="NCBI Taxonomy" id="1460289"/>
    <lineage>
        <taxon>Eukaryota</taxon>
        <taxon>Haptista</taxon>
        <taxon>Haptophyta</taxon>
        <taxon>Prymnesiophyceae</taxon>
        <taxon>Prymnesiales</taxon>
        <taxon>Chrysochromulinaceae</taxon>
        <taxon>Chrysochromulina</taxon>
    </lineage>
</organism>
<dbReference type="GO" id="GO:0005875">
    <property type="term" value="C:microtubule associated complex"/>
    <property type="evidence" value="ECO:0007669"/>
    <property type="project" value="TreeGrafter"/>
</dbReference>
<keyword evidence="4 6" id="KW-0067">ATP-binding</keyword>
<evidence type="ECO:0000256" key="4">
    <source>
        <dbReference type="ARBA" id="ARBA00022840"/>
    </source>
</evidence>
<dbReference type="PROSITE" id="PS00411">
    <property type="entry name" value="KINESIN_MOTOR_1"/>
    <property type="match status" value="1"/>
</dbReference>
<evidence type="ECO:0000259" key="9">
    <source>
        <dbReference type="PROSITE" id="PS50067"/>
    </source>
</evidence>
<evidence type="ECO:0000256" key="8">
    <source>
        <dbReference type="SAM" id="Coils"/>
    </source>
</evidence>
<dbReference type="OrthoDB" id="3176171at2759"/>
<dbReference type="SMART" id="SM00129">
    <property type="entry name" value="KISc"/>
    <property type="match status" value="1"/>
</dbReference>
<evidence type="ECO:0000313" key="11">
    <source>
        <dbReference type="Proteomes" id="UP000037460"/>
    </source>
</evidence>
<dbReference type="InterPro" id="IPR036961">
    <property type="entry name" value="Kinesin_motor_dom_sf"/>
</dbReference>
<dbReference type="PANTHER" id="PTHR47969">
    <property type="entry name" value="CHROMOSOME-ASSOCIATED KINESIN KIF4A-RELATED"/>
    <property type="match status" value="1"/>
</dbReference>
<dbReference type="PROSITE" id="PS50067">
    <property type="entry name" value="KINESIN_MOTOR_2"/>
    <property type="match status" value="1"/>
</dbReference>
<keyword evidence="6 7" id="KW-0505">Motor protein</keyword>
<evidence type="ECO:0000256" key="2">
    <source>
        <dbReference type="ARBA" id="ARBA00022490"/>
    </source>
</evidence>
<dbReference type="InterPro" id="IPR001752">
    <property type="entry name" value="Kinesin_motor_dom"/>
</dbReference>
<dbReference type="GO" id="GO:0005524">
    <property type="term" value="F:ATP binding"/>
    <property type="evidence" value="ECO:0007669"/>
    <property type="project" value="UniProtKB-UniRule"/>
</dbReference>
<sequence length="309" mass="33822">MVLTKVLDGYNGCVFAYGQTGSGKTYTMQGTAATPGVIPQLCDELFERISRMAEVKEVRVYATMCEIYNERLNDLLTRGADDNCRDLVIKEDKAAGGRGIFVDGLSEHHVESSSDVQHLIGDGQARRAVGRTDMNEHSSRSHSVVTLRIETCDVGDLERISATSSKLHLIDLAGSERQKGTGATGERLKEGAQINLSLTALGNVISALTEKNRGHVPYRDSKLTRLLQDSLGGNSVTVMLCNASPAAINGEETLSALRFAERAKKIENVATINRDPKAARAAELFEENKKLKQKIDLLEAHILELEKYY</sequence>
<keyword evidence="3 6" id="KW-0547">Nucleotide-binding</keyword>
<proteinExistence type="inferred from homology"/>
<dbReference type="GO" id="GO:0003777">
    <property type="term" value="F:microtubule motor activity"/>
    <property type="evidence" value="ECO:0007669"/>
    <property type="project" value="InterPro"/>
</dbReference>
<dbReference type="GO" id="GO:0008017">
    <property type="term" value="F:microtubule binding"/>
    <property type="evidence" value="ECO:0007669"/>
    <property type="project" value="InterPro"/>
</dbReference>
<dbReference type="GO" id="GO:0007052">
    <property type="term" value="P:mitotic spindle organization"/>
    <property type="evidence" value="ECO:0007669"/>
    <property type="project" value="TreeGrafter"/>
</dbReference>
<dbReference type="EMBL" id="JWZX01003351">
    <property type="protein sequence ID" value="KOO21570.1"/>
    <property type="molecule type" value="Genomic_DNA"/>
</dbReference>
<dbReference type="GO" id="GO:0005874">
    <property type="term" value="C:microtubule"/>
    <property type="evidence" value="ECO:0007669"/>
    <property type="project" value="UniProtKB-KW"/>
</dbReference>
<dbReference type="InterPro" id="IPR027417">
    <property type="entry name" value="P-loop_NTPase"/>
</dbReference>
<evidence type="ECO:0000313" key="10">
    <source>
        <dbReference type="EMBL" id="KOO21570.1"/>
    </source>
</evidence>
<evidence type="ECO:0000256" key="7">
    <source>
        <dbReference type="RuleBase" id="RU000394"/>
    </source>
</evidence>
<feature type="binding site" evidence="6">
    <location>
        <begin position="18"/>
        <end position="25"/>
    </location>
    <ligand>
        <name>ATP</name>
        <dbReference type="ChEBI" id="CHEBI:30616"/>
    </ligand>
</feature>
<dbReference type="InterPro" id="IPR019821">
    <property type="entry name" value="Kinesin_motor_CS"/>
</dbReference>
<dbReference type="GO" id="GO:0005737">
    <property type="term" value="C:cytoplasm"/>
    <property type="evidence" value="ECO:0007669"/>
    <property type="project" value="UniProtKB-SubCell"/>
</dbReference>
<comment type="subcellular location">
    <subcellularLocation>
        <location evidence="1">Cytoplasm</location>
    </subcellularLocation>
</comment>
<gene>
    <name evidence="10" type="ORF">Ctob_001647</name>
</gene>
<dbReference type="SUPFAM" id="SSF52540">
    <property type="entry name" value="P-loop containing nucleoside triphosphate hydrolases"/>
    <property type="match status" value="1"/>
</dbReference>
<dbReference type="GO" id="GO:0007018">
    <property type="term" value="P:microtubule-based movement"/>
    <property type="evidence" value="ECO:0007669"/>
    <property type="project" value="InterPro"/>
</dbReference>
<keyword evidence="2" id="KW-0963">Cytoplasm</keyword>
<protein>
    <recommendedName>
        <fullName evidence="7">Kinesin-like protein</fullName>
    </recommendedName>
</protein>
<keyword evidence="5 8" id="KW-0175">Coiled coil</keyword>
<name>A0A0M0J521_9EUKA</name>
<dbReference type="PANTHER" id="PTHR47969:SF15">
    <property type="entry name" value="CHROMOSOME-ASSOCIATED KINESIN KIF4A-RELATED"/>
    <property type="match status" value="1"/>
</dbReference>
<dbReference type="Gene3D" id="3.40.850.10">
    <property type="entry name" value="Kinesin motor domain"/>
    <property type="match status" value="1"/>
</dbReference>
<comment type="similarity">
    <text evidence="6 7">Belongs to the TRAFAC class myosin-kinesin ATPase superfamily. Kinesin family.</text>
</comment>